<proteinExistence type="predicted"/>
<evidence type="ECO:0008006" key="4">
    <source>
        <dbReference type="Google" id="ProtNLM"/>
    </source>
</evidence>
<reference evidence="2" key="1">
    <citation type="submission" date="2020-10" db="EMBL/GenBank/DDBJ databases">
        <title>The Whole-Genome Sequence of Metschnikowia persimmonesis, a Novel Endophytic Yeast Species Isolated from Medicinal Plant Diospyros kaki Thumb.</title>
        <authorList>
            <person name="Rahmat E."/>
            <person name="Kang Y."/>
        </authorList>
    </citation>
    <scope>NUCLEOTIDE SEQUENCE</scope>
    <source>
        <strain evidence="2">KIOM G15050</strain>
    </source>
</reference>
<protein>
    <recommendedName>
        <fullName evidence="4">RRM domain-containing protein</fullName>
    </recommendedName>
</protein>
<gene>
    <name evidence="2" type="ORF">HF325_004250</name>
</gene>
<feature type="region of interest" description="Disordered" evidence="1">
    <location>
        <begin position="55"/>
        <end position="79"/>
    </location>
</feature>
<dbReference type="Proteomes" id="UP000649328">
    <property type="component" value="Unassembled WGS sequence"/>
</dbReference>
<sequence>MNGTDLQTGINPDDSKCDLQMHNQGYLSLRQLSSPIDVLKNYKVIYDPEMDKTLSKSERKTKHRKLHFQTTEEQTHGSDPRLKLGLHLYISKPHKTSKKLPFKQLPKARLTFDKDSLGAPPQSELVAWDLPASASEVYLLNFLESFGTPVKAIKLINDPVNAVPLGIATFSFQGTLEKALQLATKFPQ</sequence>
<evidence type="ECO:0000313" key="2">
    <source>
        <dbReference type="EMBL" id="KAF8001749.1"/>
    </source>
</evidence>
<dbReference type="EMBL" id="JACBPP010000005">
    <property type="protein sequence ID" value="KAF8001749.1"/>
    <property type="molecule type" value="Genomic_DNA"/>
</dbReference>
<keyword evidence="3" id="KW-1185">Reference proteome</keyword>
<name>A0A8H7GQE9_9ASCO</name>
<evidence type="ECO:0000313" key="3">
    <source>
        <dbReference type="Proteomes" id="UP000649328"/>
    </source>
</evidence>
<accession>A0A8H7GQE9</accession>
<organism evidence="2 3">
    <name type="scientific">Metschnikowia pulcherrima</name>
    <dbReference type="NCBI Taxonomy" id="27326"/>
    <lineage>
        <taxon>Eukaryota</taxon>
        <taxon>Fungi</taxon>
        <taxon>Dikarya</taxon>
        <taxon>Ascomycota</taxon>
        <taxon>Saccharomycotina</taxon>
        <taxon>Pichiomycetes</taxon>
        <taxon>Metschnikowiaceae</taxon>
        <taxon>Metschnikowia</taxon>
    </lineage>
</organism>
<dbReference type="AlphaFoldDB" id="A0A8H7GQE9"/>
<evidence type="ECO:0000256" key="1">
    <source>
        <dbReference type="SAM" id="MobiDB-lite"/>
    </source>
</evidence>
<comment type="caution">
    <text evidence="2">The sequence shown here is derived from an EMBL/GenBank/DDBJ whole genome shotgun (WGS) entry which is preliminary data.</text>
</comment>